<evidence type="ECO:0000313" key="1">
    <source>
        <dbReference type="EMBL" id="MFC7380893.1"/>
    </source>
</evidence>
<proteinExistence type="predicted"/>
<protein>
    <recommendedName>
        <fullName evidence="3">HK97 gp10 family phage protein</fullName>
    </recommendedName>
</protein>
<evidence type="ECO:0000313" key="2">
    <source>
        <dbReference type="Proteomes" id="UP001596496"/>
    </source>
</evidence>
<evidence type="ECO:0008006" key="3">
    <source>
        <dbReference type="Google" id="ProtNLM"/>
    </source>
</evidence>
<accession>A0ABW2NU05</accession>
<reference evidence="2" key="1">
    <citation type="journal article" date="2019" name="Int. J. Syst. Evol. Microbiol.">
        <title>The Global Catalogue of Microorganisms (GCM) 10K type strain sequencing project: providing services to taxonomists for standard genome sequencing and annotation.</title>
        <authorList>
            <consortium name="The Broad Institute Genomics Platform"/>
            <consortium name="The Broad Institute Genome Sequencing Center for Infectious Disease"/>
            <person name="Wu L."/>
            <person name="Ma J."/>
        </authorList>
    </citation>
    <scope>NUCLEOTIDE SEQUENCE [LARGE SCALE GENOMIC DNA]</scope>
    <source>
        <strain evidence="2">CECT 7649</strain>
    </source>
</reference>
<sequence length="165" mass="18414">MAVTLTVEQQALKELGRALRAETDGKAIRKDLIRQLKQPLQPAVTEIKSGVMSMASGGLSHGGEPLRAAVARKIRAEAKLSGYAVGVRVRARKTEAVRGFRNAPKRLNSPKGWRHPVFGSDRWVQQIGKPRYFDEPLEGRKAEFRRAVIEAMDSTARRIGYRIKL</sequence>
<name>A0ABW2NU05_9ACTN</name>
<gene>
    <name evidence="1" type="ORF">ACFQSB_01665</name>
</gene>
<comment type="caution">
    <text evidence="1">The sequence shown here is derived from an EMBL/GenBank/DDBJ whole genome shotgun (WGS) entry which is preliminary data.</text>
</comment>
<dbReference type="RefSeq" id="WP_380823880.1">
    <property type="nucleotide sequence ID" value="NZ_JBHTCG010000001.1"/>
</dbReference>
<dbReference type="EMBL" id="JBHTCG010000001">
    <property type="protein sequence ID" value="MFC7380893.1"/>
    <property type="molecule type" value="Genomic_DNA"/>
</dbReference>
<keyword evidence="2" id="KW-1185">Reference proteome</keyword>
<dbReference type="Proteomes" id="UP001596496">
    <property type="component" value="Unassembled WGS sequence"/>
</dbReference>
<organism evidence="1 2">
    <name type="scientific">Sphaerisporangium rhizosphaerae</name>
    <dbReference type="NCBI Taxonomy" id="2269375"/>
    <lineage>
        <taxon>Bacteria</taxon>
        <taxon>Bacillati</taxon>
        <taxon>Actinomycetota</taxon>
        <taxon>Actinomycetes</taxon>
        <taxon>Streptosporangiales</taxon>
        <taxon>Streptosporangiaceae</taxon>
        <taxon>Sphaerisporangium</taxon>
    </lineage>
</organism>